<feature type="signal peptide" evidence="1">
    <location>
        <begin position="1"/>
        <end position="21"/>
    </location>
</feature>
<reference evidence="2 3" key="1">
    <citation type="submission" date="2023-04" db="EMBL/GenBank/DDBJ databases">
        <title>YMD61, complete Genome.</title>
        <authorList>
            <person name="Zhang J."/>
        </authorList>
    </citation>
    <scope>NUCLEOTIDE SEQUENCE [LARGE SCALE GENOMIC DNA]</scope>
    <source>
        <strain evidence="2 3">YMD61</strain>
    </source>
</reference>
<dbReference type="RefSeq" id="WP_281467345.1">
    <property type="nucleotide sequence ID" value="NZ_CP124535.1"/>
</dbReference>
<keyword evidence="3" id="KW-1185">Reference proteome</keyword>
<gene>
    <name evidence="2" type="ORF">QF092_02580</name>
</gene>
<organism evidence="2 3">
    <name type="scientific">Fuscovulum ytuae</name>
    <dbReference type="NCBI Taxonomy" id="3042299"/>
    <lineage>
        <taxon>Bacteria</taxon>
        <taxon>Pseudomonadati</taxon>
        <taxon>Pseudomonadota</taxon>
        <taxon>Alphaproteobacteria</taxon>
        <taxon>Rhodobacterales</taxon>
        <taxon>Paracoccaceae</taxon>
        <taxon>Fuscovulum</taxon>
    </lineage>
</organism>
<evidence type="ECO:0000256" key="1">
    <source>
        <dbReference type="SAM" id="SignalP"/>
    </source>
</evidence>
<evidence type="ECO:0008006" key="4">
    <source>
        <dbReference type="Google" id="ProtNLM"/>
    </source>
</evidence>
<evidence type="ECO:0000313" key="3">
    <source>
        <dbReference type="Proteomes" id="UP001230978"/>
    </source>
</evidence>
<dbReference type="EMBL" id="CP124535">
    <property type="protein sequence ID" value="WGV16720.1"/>
    <property type="molecule type" value="Genomic_DNA"/>
</dbReference>
<dbReference type="Proteomes" id="UP001230978">
    <property type="component" value="Chromosome"/>
</dbReference>
<sequence length="108" mass="11824">MRALYAFALSAALALSTTAPALSLDRRVTIVNKTGFTIVRFYGSNSGSKSWEEDILGDDILPSGSSVVINFDDATGYCMFDFRAEFEDGDVLERADVNVCEIATFTYE</sequence>
<evidence type="ECO:0000313" key="2">
    <source>
        <dbReference type="EMBL" id="WGV16720.1"/>
    </source>
</evidence>
<keyword evidence="1" id="KW-0732">Signal</keyword>
<protein>
    <recommendedName>
        <fullName evidence="4">AA1-like domain-containing protein</fullName>
    </recommendedName>
</protein>
<name>A0ABY8Q8W5_9RHOB</name>
<accession>A0ABY8Q8W5</accession>
<proteinExistence type="predicted"/>
<feature type="chain" id="PRO_5046683908" description="AA1-like domain-containing protein" evidence="1">
    <location>
        <begin position="22"/>
        <end position="108"/>
    </location>
</feature>